<protein>
    <submittedName>
        <fullName evidence="1">Uncharacterized protein</fullName>
    </submittedName>
</protein>
<gene>
    <name evidence="1" type="ORF">DMA12_42530</name>
</gene>
<evidence type="ECO:0000313" key="2">
    <source>
        <dbReference type="Proteomes" id="UP000286716"/>
    </source>
</evidence>
<sequence>MCDELEFAAILEEMVADEAPRLFAVVQEYGERVDGRIAAWGLAFDDHTEVVSVGRTQRMCLQAPENALGLFRVGSQIRARLVWFNAEAATPAGDDEAA</sequence>
<dbReference type="AlphaFoldDB" id="A0A428VYK8"/>
<dbReference type="OrthoDB" id="3694433at2"/>
<dbReference type="Proteomes" id="UP000286716">
    <property type="component" value="Unassembled WGS sequence"/>
</dbReference>
<reference evidence="1 2" key="1">
    <citation type="submission" date="2018-05" db="EMBL/GenBank/DDBJ databases">
        <title>Evolution of GPA BGCs.</title>
        <authorList>
            <person name="Waglechner N."/>
            <person name="Wright G.D."/>
        </authorList>
    </citation>
    <scope>NUCLEOTIDE SEQUENCE [LARGE SCALE GENOMIC DNA]</scope>
    <source>
        <strain evidence="1 2">DSM 5908</strain>
    </source>
</reference>
<organism evidence="1 2">
    <name type="scientific">Amycolatopsis balhimycina DSM 5908</name>
    <dbReference type="NCBI Taxonomy" id="1081091"/>
    <lineage>
        <taxon>Bacteria</taxon>
        <taxon>Bacillati</taxon>
        <taxon>Actinomycetota</taxon>
        <taxon>Actinomycetes</taxon>
        <taxon>Pseudonocardiales</taxon>
        <taxon>Pseudonocardiaceae</taxon>
        <taxon>Amycolatopsis</taxon>
    </lineage>
</organism>
<accession>A0A428VYK8</accession>
<proteinExistence type="predicted"/>
<comment type="caution">
    <text evidence="1">The sequence shown here is derived from an EMBL/GenBank/DDBJ whole genome shotgun (WGS) entry which is preliminary data.</text>
</comment>
<name>A0A428VYK8_AMYBA</name>
<dbReference type="EMBL" id="QHHU01000096">
    <property type="protein sequence ID" value="RSM35896.1"/>
    <property type="molecule type" value="Genomic_DNA"/>
</dbReference>
<evidence type="ECO:0000313" key="1">
    <source>
        <dbReference type="EMBL" id="RSM35896.1"/>
    </source>
</evidence>
<keyword evidence="2" id="KW-1185">Reference proteome</keyword>